<proteinExistence type="predicted"/>
<accession>A0A5J6PRR9</accession>
<name>A0A5J6PRR9_9NEIS</name>
<sequence>MICLFFMPYRMLEMMIIKEDFIFRRPLCKGELHIRLLVLGLGKYPIMLVFSECKYRFSTFIV</sequence>
<dbReference type="AlphaFoldDB" id="A0A5J6PRR9"/>
<evidence type="ECO:0000313" key="1">
    <source>
        <dbReference type="EMBL" id="QEY25175.1"/>
    </source>
</evidence>
<dbReference type="Proteomes" id="UP000325713">
    <property type="component" value="Chromosome"/>
</dbReference>
<keyword evidence="2" id="KW-1185">Reference proteome</keyword>
<organism evidence="1 2">
    <name type="scientific">Neisseria zalophi</name>
    <dbReference type="NCBI Taxonomy" id="640030"/>
    <lineage>
        <taxon>Bacteria</taxon>
        <taxon>Pseudomonadati</taxon>
        <taxon>Pseudomonadota</taxon>
        <taxon>Betaproteobacteria</taxon>
        <taxon>Neisseriales</taxon>
        <taxon>Neisseriaceae</taxon>
        <taxon>Neisseria</taxon>
    </lineage>
</organism>
<protein>
    <submittedName>
        <fullName evidence="1">Uncharacterized protein</fullName>
    </submittedName>
</protein>
<evidence type="ECO:0000313" key="2">
    <source>
        <dbReference type="Proteomes" id="UP000325713"/>
    </source>
</evidence>
<dbReference type="EMBL" id="CP031700">
    <property type="protein sequence ID" value="QEY25175.1"/>
    <property type="molecule type" value="Genomic_DNA"/>
</dbReference>
<dbReference type="KEGG" id="nzl:D0T92_00520"/>
<reference evidence="1 2" key="1">
    <citation type="submission" date="2018-08" db="EMBL/GenBank/DDBJ databases">
        <title>Neisseria zalophi ATCC BAA-2455 complete genome.</title>
        <authorList>
            <person name="Veseli I.A."/>
            <person name="Buttler R."/>
            <person name="Mascarenhas dos Santos A.C."/>
            <person name="Pombert J.-F."/>
        </authorList>
    </citation>
    <scope>NUCLEOTIDE SEQUENCE [LARGE SCALE GENOMIC DNA]</scope>
    <source>
        <strain evidence="1 2">ATCC BAA-2455</strain>
    </source>
</reference>
<gene>
    <name evidence="1" type="ORF">D0T92_00520</name>
</gene>